<feature type="compositionally biased region" description="Polar residues" evidence="1">
    <location>
        <begin position="141"/>
        <end position="153"/>
    </location>
</feature>
<name>A0A8X7NZY2_BRACI</name>
<reference evidence="2 3" key="1">
    <citation type="submission" date="2020-02" db="EMBL/GenBank/DDBJ databases">
        <authorList>
            <person name="Ma Q."/>
            <person name="Huang Y."/>
            <person name="Song X."/>
            <person name="Pei D."/>
        </authorList>
    </citation>
    <scope>NUCLEOTIDE SEQUENCE [LARGE SCALE GENOMIC DNA]</scope>
    <source>
        <strain evidence="2">Sxm20200214</strain>
        <tissue evidence="2">Leaf</tissue>
    </source>
</reference>
<keyword evidence="3" id="KW-1185">Reference proteome</keyword>
<protein>
    <submittedName>
        <fullName evidence="2">Uncharacterized protein</fullName>
    </submittedName>
</protein>
<evidence type="ECO:0000313" key="3">
    <source>
        <dbReference type="Proteomes" id="UP000886595"/>
    </source>
</evidence>
<feature type="region of interest" description="Disordered" evidence="1">
    <location>
        <begin position="134"/>
        <end position="153"/>
    </location>
</feature>
<gene>
    <name evidence="2" type="ORF">Bca52824_096404</name>
</gene>
<evidence type="ECO:0000256" key="1">
    <source>
        <dbReference type="SAM" id="MobiDB-lite"/>
    </source>
</evidence>
<evidence type="ECO:0000313" key="2">
    <source>
        <dbReference type="EMBL" id="KAG2241752.1"/>
    </source>
</evidence>
<dbReference type="Proteomes" id="UP000886595">
    <property type="component" value="Unassembled WGS sequence"/>
</dbReference>
<dbReference type="AlphaFoldDB" id="A0A8X7NZY2"/>
<accession>A0A8X7NZY2</accession>
<organism evidence="2 3">
    <name type="scientific">Brassica carinata</name>
    <name type="common">Ethiopian mustard</name>
    <name type="synonym">Abyssinian cabbage</name>
    <dbReference type="NCBI Taxonomy" id="52824"/>
    <lineage>
        <taxon>Eukaryota</taxon>
        <taxon>Viridiplantae</taxon>
        <taxon>Streptophyta</taxon>
        <taxon>Embryophyta</taxon>
        <taxon>Tracheophyta</taxon>
        <taxon>Spermatophyta</taxon>
        <taxon>Magnoliopsida</taxon>
        <taxon>eudicotyledons</taxon>
        <taxon>Gunneridae</taxon>
        <taxon>Pentapetalae</taxon>
        <taxon>rosids</taxon>
        <taxon>malvids</taxon>
        <taxon>Brassicales</taxon>
        <taxon>Brassicaceae</taxon>
        <taxon>Brassiceae</taxon>
        <taxon>Brassica</taxon>
    </lineage>
</organism>
<feature type="non-terminal residue" evidence="2">
    <location>
        <position position="1"/>
    </location>
</feature>
<proteinExistence type="predicted"/>
<dbReference type="EMBL" id="JAAMPC010000861">
    <property type="protein sequence ID" value="KAG2241752.1"/>
    <property type="molecule type" value="Genomic_DNA"/>
</dbReference>
<sequence>IDFINWKDDKGSGASLKQNSKIVRDELLKECKWTYVDRGELFPFISNTGTMMCRSLERNNCFVNGRLSITVVFLGIKTFIEGAGAKGHSRAFDKVHNEMAQLKETMSQVTGPSHTRENQHPRFRSFTIEGKTMTNHHRVRSFSSKGKSQWQGS</sequence>
<comment type="caution">
    <text evidence="2">The sequence shown here is derived from an EMBL/GenBank/DDBJ whole genome shotgun (WGS) entry which is preliminary data.</text>
</comment>